<dbReference type="STRING" id="112901.SAMN04488500_10251"/>
<organism evidence="3 4">
    <name type="scientific">Sporomusa malonica</name>
    <dbReference type="NCBI Taxonomy" id="112901"/>
    <lineage>
        <taxon>Bacteria</taxon>
        <taxon>Bacillati</taxon>
        <taxon>Bacillota</taxon>
        <taxon>Negativicutes</taxon>
        <taxon>Selenomonadales</taxon>
        <taxon>Sporomusaceae</taxon>
        <taxon>Sporomusa</taxon>
    </lineage>
</organism>
<evidence type="ECO:0000313" key="4">
    <source>
        <dbReference type="Proteomes" id="UP000192738"/>
    </source>
</evidence>
<dbReference type="EMBL" id="FWXI01000002">
    <property type="protein sequence ID" value="SMC38055.1"/>
    <property type="molecule type" value="Genomic_DNA"/>
</dbReference>
<dbReference type="Proteomes" id="UP000192738">
    <property type="component" value="Unassembled WGS sequence"/>
</dbReference>
<name>A0A1W1YPD3_9FIRM</name>
<protein>
    <submittedName>
        <fullName evidence="3">Uncharacterized protein</fullName>
    </submittedName>
</protein>
<evidence type="ECO:0000256" key="1">
    <source>
        <dbReference type="SAM" id="MobiDB-lite"/>
    </source>
</evidence>
<evidence type="ECO:0000313" key="3">
    <source>
        <dbReference type="EMBL" id="SMC38055.1"/>
    </source>
</evidence>
<dbReference type="AlphaFoldDB" id="A0A1W1YPD3"/>
<keyword evidence="2" id="KW-1133">Transmembrane helix</keyword>
<reference evidence="3 4" key="1">
    <citation type="submission" date="2017-04" db="EMBL/GenBank/DDBJ databases">
        <authorList>
            <person name="Afonso C.L."/>
            <person name="Miller P.J."/>
            <person name="Scott M.A."/>
            <person name="Spackman E."/>
            <person name="Goraichik I."/>
            <person name="Dimitrov K.M."/>
            <person name="Suarez D.L."/>
            <person name="Swayne D.E."/>
        </authorList>
    </citation>
    <scope>NUCLEOTIDE SEQUENCE [LARGE SCALE GENOMIC DNA]</scope>
    <source>
        <strain evidence="3 4">DSM 5090</strain>
    </source>
</reference>
<feature type="compositionally biased region" description="Low complexity" evidence="1">
    <location>
        <begin position="173"/>
        <end position="189"/>
    </location>
</feature>
<dbReference type="OrthoDB" id="1680278at2"/>
<evidence type="ECO:0000256" key="2">
    <source>
        <dbReference type="SAM" id="Phobius"/>
    </source>
</evidence>
<gene>
    <name evidence="3" type="ORF">SAMN04488500_10251</name>
</gene>
<sequence>MQDNANIEKKQAEALSAAIDALNRGVTPDASQEAELEELLLTAKLVKNAAQAPAEPPRAVLNSIVNQAANTIAQEKRKKRLAWGFAGLSGAVAAVLLVALLNVVPPVSPEQELAKSQQLAPPPPAEVTPPATIAKPSPDLLPPPASPAKQEATPKAITPETEAIKQPTATEQLPSVGLAPSPSSVPASSDTMLALAERKADVVTIDAVSKVIRQVYHQGAPDEIIITQAPKRQSTLRIAPKPSEAQVKMAAPVPNESVEIKPPNRNKVTITVDNSEVTLEGAATEQELLNLSKTLTKVSVAK</sequence>
<keyword evidence="4" id="KW-1185">Reference proteome</keyword>
<dbReference type="RefSeq" id="WP_084573969.1">
    <property type="nucleotide sequence ID" value="NZ_CP155572.1"/>
</dbReference>
<feature type="transmembrane region" description="Helical" evidence="2">
    <location>
        <begin position="81"/>
        <end position="101"/>
    </location>
</feature>
<accession>A0A1W1YPD3</accession>
<feature type="compositionally biased region" description="Low complexity" evidence="1">
    <location>
        <begin position="128"/>
        <end position="138"/>
    </location>
</feature>
<feature type="region of interest" description="Disordered" evidence="1">
    <location>
        <begin position="114"/>
        <end position="190"/>
    </location>
</feature>
<keyword evidence="2" id="KW-0472">Membrane</keyword>
<proteinExistence type="predicted"/>
<keyword evidence="2" id="KW-0812">Transmembrane</keyword>